<organism evidence="3 4">
    <name type="scientific">Legionella busanensis</name>
    <dbReference type="NCBI Taxonomy" id="190655"/>
    <lineage>
        <taxon>Bacteria</taxon>
        <taxon>Pseudomonadati</taxon>
        <taxon>Pseudomonadota</taxon>
        <taxon>Gammaproteobacteria</taxon>
        <taxon>Legionellales</taxon>
        <taxon>Legionellaceae</taxon>
        <taxon>Legionella</taxon>
    </lineage>
</organism>
<reference evidence="3 4" key="1">
    <citation type="submission" date="2018-06" db="EMBL/GenBank/DDBJ databases">
        <authorList>
            <consortium name="Pathogen Informatics"/>
            <person name="Doyle S."/>
        </authorList>
    </citation>
    <scope>NUCLEOTIDE SEQUENCE [LARGE SCALE GENOMIC DNA]</scope>
    <source>
        <strain evidence="3 4">NCTC13316</strain>
    </source>
</reference>
<proteinExistence type="predicted"/>
<gene>
    <name evidence="3" type="ORF">NCTC13316_01393</name>
</gene>
<dbReference type="GO" id="GO:0044877">
    <property type="term" value="F:protein-containing complex binding"/>
    <property type="evidence" value="ECO:0007669"/>
    <property type="project" value="TreeGrafter"/>
</dbReference>
<feature type="transmembrane region" description="Helical" evidence="1">
    <location>
        <begin position="384"/>
        <end position="406"/>
    </location>
</feature>
<dbReference type="OrthoDB" id="9776313at2"/>
<name>A0A378JKU4_9GAMM</name>
<feature type="domain" description="NAD-dependent epimerase/dehydratase" evidence="2">
    <location>
        <begin position="3"/>
        <end position="199"/>
    </location>
</feature>
<dbReference type="Pfam" id="PF01370">
    <property type="entry name" value="Epimerase"/>
    <property type="match status" value="1"/>
</dbReference>
<protein>
    <submittedName>
        <fullName evidence="3">Oxidoreductase</fullName>
    </submittedName>
</protein>
<evidence type="ECO:0000313" key="4">
    <source>
        <dbReference type="Proteomes" id="UP000254794"/>
    </source>
</evidence>
<dbReference type="Gene3D" id="3.40.50.720">
    <property type="entry name" value="NAD(P)-binding Rossmann-like Domain"/>
    <property type="match status" value="1"/>
</dbReference>
<dbReference type="PANTHER" id="PTHR12126">
    <property type="entry name" value="NADH-UBIQUINONE OXIDOREDUCTASE 39 KDA SUBUNIT-RELATED"/>
    <property type="match status" value="1"/>
</dbReference>
<feature type="transmembrane region" description="Helical" evidence="1">
    <location>
        <begin position="412"/>
        <end position="428"/>
    </location>
</feature>
<keyword evidence="1" id="KW-0472">Membrane</keyword>
<evidence type="ECO:0000256" key="1">
    <source>
        <dbReference type="SAM" id="Phobius"/>
    </source>
</evidence>
<keyword evidence="1" id="KW-0812">Transmembrane</keyword>
<dbReference type="SUPFAM" id="SSF51735">
    <property type="entry name" value="NAD(P)-binding Rossmann-fold domains"/>
    <property type="match status" value="1"/>
</dbReference>
<dbReference type="InterPro" id="IPR025695">
    <property type="entry name" value="DoxX-like"/>
</dbReference>
<evidence type="ECO:0000259" key="2">
    <source>
        <dbReference type="Pfam" id="PF01370"/>
    </source>
</evidence>
<dbReference type="EMBL" id="UGOD01000001">
    <property type="protein sequence ID" value="STX51298.1"/>
    <property type="molecule type" value="Genomic_DNA"/>
</dbReference>
<dbReference type="Pfam" id="PF13781">
    <property type="entry name" value="DoxX_3"/>
    <property type="match status" value="1"/>
</dbReference>
<dbReference type="InterPro" id="IPR051207">
    <property type="entry name" value="ComplexI_NDUFA9_subunit"/>
</dbReference>
<dbReference type="InterPro" id="IPR001509">
    <property type="entry name" value="Epimerase_deHydtase"/>
</dbReference>
<dbReference type="InterPro" id="IPR036291">
    <property type="entry name" value="NAD(P)-bd_dom_sf"/>
</dbReference>
<feature type="transmembrane region" description="Helical" evidence="1">
    <location>
        <begin position="357"/>
        <end position="377"/>
    </location>
</feature>
<dbReference type="RefSeq" id="WP_115330944.1">
    <property type="nucleotide sequence ID" value="NZ_CAAAHP010000001.1"/>
</dbReference>
<dbReference type="Proteomes" id="UP000254794">
    <property type="component" value="Unassembled WGS sequence"/>
</dbReference>
<keyword evidence="4" id="KW-1185">Reference proteome</keyword>
<keyword evidence="1" id="KW-1133">Transmembrane helix</keyword>
<feature type="transmembrane region" description="Helical" evidence="1">
    <location>
        <begin position="316"/>
        <end position="337"/>
    </location>
</feature>
<dbReference type="PANTHER" id="PTHR12126:SF11">
    <property type="entry name" value="NADH DEHYDROGENASE [UBIQUINONE] 1 ALPHA SUBCOMPLEX SUBUNIT 9, MITOCHONDRIAL"/>
    <property type="match status" value="1"/>
</dbReference>
<sequence length="429" mass="47897">MNILITGASGFAGAWITKEVTEQGHQVVAAVRDTHYTKKLFPHAKIVACDFVQDVNPEVWLPRLDNIDIIINCIGIFYHSDAKIMWAIHYDTPKALFTAATKSNIKRIIHLSALGIERYQSDYAKSKKAIEDYLFTLNITTVILRPSFIYGPASEGGMALMRALAAFPAVIPVAGSGLQQFQPIHVEDLAKAVSNIINNNINESIILPAVSAKPITLKEILLTLRDWLQIKRGYCLSIPLKLIKIGAKVGDYLPFSTINTPAIAMLEQGNIATPEESKKFIQIAGIKPKDFVEGAYQIPSKNPDRWYARLFFVKPLLRLSLAFMWLASAIVSAFLFPKASSYFLLAKVGVNSYWQPTLLYLASLINGMIGLSLLFNYKTKLNCLLQIMVMTAYTIIITLKIPYLWLEPFGSIVKNIPVLISIIILYLME</sequence>
<accession>A0A378JKU4</accession>
<evidence type="ECO:0000313" key="3">
    <source>
        <dbReference type="EMBL" id="STX51298.1"/>
    </source>
</evidence>
<dbReference type="AlphaFoldDB" id="A0A378JKU4"/>